<dbReference type="InParanoid" id="I7MDN0"/>
<dbReference type="PROSITE" id="PS51286">
    <property type="entry name" value="RAP"/>
    <property type="match status" value="1"/>
</dbReference>
<evidence type="ECO:0000313" key="3">
    <source>
        <dbReference type="Proteomes" id="UP000009168"/>
    </source>
</evidence>
<evidence type="ECO:0000313" key="2">
    <source>
        <dbReference type="EMBL" id="EAR89918.2"/>
    </source>
</evidence>
<dbReference type="AlphaFoldDB" id="I7MDN0"/>
<dbReference type="SMART" id="SM00952">
    <property type="entry name" value="RAP"/>
    <property type="match status" value="1"/>
</dbReference>
<dbReference type="GeneID" id="7834877"/>
<dbReference type="OrthoDB" id="385235at2759"/>
<dbReference type="KEGG" id="tet:TTHERM_00560100"/>
<accession>I7MDN0</accession>
<dbReference type="RefSeq" id="XP_001010163.2">
    <property type="nucleotide sequence ID" value="XM_001010163.2"/>
</dbReference>
<dbReference type="EMBL" id="GG662808">
    <property type="protein sequence ID" value="EAR89918.2"/>
    <property type="molecule type" value="Genomic_DNA"/>
</dbReference>
<protein>
    <submittedName>
        <fullName evidence="2">RAP domain protein</fullName>
    </submittedName>
</protein>
<dbReference type="Pfam" id="PF08373">
    <property type="entry name" value="RAP"/>
    <property type="match status" value="1"/>
</dbReference>
<proteinExistence type="predicted"/>
<reference evidence="3" key="1">
    <citation type="journal article" date="2006" name="PLoS Biol.">
        <title>Macronuclear genome sequence of the ciliate Tetrahymena thermophila, a model eukaryote.</title>
        <authorList>
            <person name="Eisen J.A."/>
            <person name="Coyne R.S."/>
            <person name="Wu M."/>
            <person name="Wu D."/>
            <person name="Thiagarajan M."/>
            <person name="Wortman J.R."/>
            <person name="Badger J.H."/>
            <person name="Ren Q."/>
            <person name="Amedeo P."/>
            <person name="Jones K.M."/>
            <person name="Tallon L.J."/>
            <person name="Delcher A.L."/>
            <person name="Salzberg S.L."/>
            <person name="Silva J.C."/>
            <person name="Haas B.J."/>
            <person name="Majoros W.H."/>
            <person name="Farzad M."/>
            <person name="Carlton J.M."/>
            <person name="Smith R.K. Jr."/>
            <person name="Garg J."/>
            <person name="Pearlman R.E."/>
            <person name="Karrer K.M."/>
            <person name="Sun L."/>
            <person name="Manning G."/>
            <person name="Elde N.C."/>
            <person name="Turkewitz A.P."/>
            <person name="Asai D.J."/>
            <person name="Wilkes D.E."/>
            <person name="Wang Y."/>
            <person name="Cai H."/>
            <person name="Collins K."/>
            <person name="Stewart B.A."/>
            <person name="Lee S.R."/>
            <person name="Wilamowska K."/>
            <person name="Weinberg Z."/>
            <person name="Ruzzo W.L."/>
            <person name="Wloga D."/>
            <person name="Gaertig J."/>
            <person name="Frankel J."/>
            <person name="Tsao C.-C."/>
            <person name="Gorovsky M.A."/>
            <person name="Keeling P.J."/>
            <person name="Waller R.F."/>
            <person name="Patron N.J."/>
            <person name="Cherry J.M."/>
            <person name="Stover N.A."/>
            <person name="Krieger C.J."/>
            <person name="del Toro C."/>
            <person name="Ryder H.F."/>
            <person name="Williamson S.C."/>
            <person name="Barbeau R.A."/>
            <person name="Hamilton E.P."/>
            <person name="Orias E."/>
        </authorList>
    </citation>
    <scope>NUCLEOTIDE SEQUENCE [LARGE SCALE GENOMIC DNA]</scope>
    <source>
        <strain evidence="3">SB210</strain>
    </source>
</reference>
<dbReference type="Proteomes" id="UP000009168">
    <property type="component" value="Unassembled WGS sequence"/>
</dbReference>
<feature type="domain" description="RAP" evidence="1">
    <location>
        <begin position="339"/>
        <end position="399"/>
    </location>
</feature>
<name>I7MDN0_TETTS</name>
<sequence>MIHQLRQKLTNLAFLAKQRQRSLLFRSTNYSFFSNINNQKNESLLNAKVDFKSLTKIEIADYLRKLNQECTMTDKNKQVLANKLNNIEQQAANHISLNQDDLTSLILILQIMFQNQRQSQNILNLAHTVLLNYFSKQMNMQNTSAQKFMESLHVFQQIVPLIAKSDKFEYELVQKLHLFFSQDQVLNQFTQTSLLHLIKFFFSKGIIEIPLKININPESLPFQELVEYIWMTSLSGAQITQDQTKILCKFLQEQPSIKNIPKAIQYKLKEISISSDLGEASKYISQFDHFYTQESQVSPIQEDCEIILKVLKWNFKSEVRIDPYTVDFLITLPSIKNQIVLEMNGPSHYPYFSNKDVFSAKEQMKVKNLKIKNYIPVLIHHQDWSQIKGVTGKIDFIQNLVQKHIKQTNL</sequence>
<organism evidence="2 3">
    <name type="scientific">Tetrahymena thermophila (strain SB210)</name>
    <dbReference type="NCBI Taxonomy" id="312017"/>
    <lineage>
        <taxon>Eukaryota</taxon>
        <taxon>Sar</taxon>
        <taxon>Alveolata</taxon>
        <taxon>Ciliophora</taxon>
        <taxon>Intramacronucleata</taxon>
        <taxon>Oligohymenophorea</taxon>
        <taxon>Hymenostomatida</taxon>
        <taxon>Tetrahymenina</taxon>
        <taxon>Tetrahymenidae</taxon>
        <taxon>Tetrahymena</taxon>
    </lineage>
</organism>
<dbReference type="Gene3D" id="3.40.960.10">
    <property type="entry name" value="VSR Endonuclease"/>
    <property type="match status" value="1"/>
</dbReference>
<gene>
    <name evidence="2" type="ORF">TTHERM_00560100</name>
</gene>
<keyword evidence="3" id="KW-1185">Reference proteome</keyword>
<dbReference type="InterPro" id="IPR013584">
    <property type="entry name" value="RAP"/>
</dbReference>
<evidence type="ECO:0000259" key="1">
    <source>
        <dbReference type="PROSITE" id="PS51286"/>
    </source>
</evidence>